<dbReference type="GO" id="GO:0071356">
    <property type="term" value="P:cellular response to tumor necrosis factor"/>
    <property type="evidence" value="ECO:0007669"/>
    <property type="project" value="TreeGrafter"/>
</dbReference>
<reference evidence="6" key="1">
    <citation type="submission" date="2012-12" db="EMBL/GenBank/DDBJ databases">
        <authorList>
            <person name="Hellsten U."/>
            <person name="Grimwood J."/>
            <person name="Chapman J.A."/>
            <person name="Shapiro H."/>
            <person name="Aerts A."/>
            <person name="Otillar R.P."/>
            <person name="Terry A.Y."/>
            <person name="Boore J.L."/>
            <person name="Simakov O."/>
            <person name="Marletaz F."/>
            <person name="Cho S.-J."/>
            <person name="Edsinger-Gonzales E."/>
            <person name="Havlak P."/>
            <person name="Kuo D.-H."/>
            <person name="Larsson T."/>
            <person name="Lv J."/>
            <person name="Arendt D."/>
            <person name="Savage R."/>
            <person name="Osoegawa K."/>
            <person name="de Jong P."/>
            <person name="Lindberg D.R."/>
            <person name="Seaver E.C."/>
            <person name="Weisblat D.A."/>
            <person name="Putnam N.H."/>
            <person name="Grigoriev I.V."/>
            <person name="Rokhsar D.S."/>
        </authorList>
    </citation>
    <scope>NUCLEOTIDE SEQUENCE</scope>
    <source>
        <strain evidence="6">I ESC-2004</strain>
    </source>
</reference>
<dbReference type="InterPro" id="IPR036770">
    <property type="entry name" value="Ankyrin_rpt-contain_sf"/>
</dbReference>
<keyword evidence="1" id="KW-0677">Repeat</keyword>
<evidence type="ECO:0000313" key="4">
    <source>
        <dbReference type="EMBL" id="ELU11258.1"/>
    </source>
</evidence>
<evidence type="ECO:0000256" key="2">
    <source>
        <dbReference type="ARBA" id="ARBA00023043"/>
    </source>
</evidence>
<dbReference type="FunCoup" id="R7UXF3">
    <property type="interactions" value="175"/>
</dbReference>
<dbReference type="Gene3D" id="1.25.40.20">
    <property type="entry name" value="Ankyrin repeat-containing domain"/>
    <property type="match status" value="1"/>
</dbReference>
<keyword evidence="2 3" id="KW-0040">ANK repeat</keyword>
<accession>R7UXF3</accession>
<reference evidence="4 6" key="2">
    <citation type="journal article" date="2013" name="Nature">
        <title>Insights into bilaterian evolution from three spiralian genomes.</title>
        <authorList>
            <person name="Simakov O."/>
            <person name="Marletaz F."/>
            <person name="Cho S.J."/>
            <person name="Edsinger-Gonzales E."/>
            <person name="Havlak P."/>
            <person name="Hellsten U."/>
            <person name="Kuo D.H."/>
            <person name="Larsson T."/>
            <person name="Lv J."/>
            <person name="Arendt D."/>
            <person name="Savage R."/>
            <person name="Osoegawa K."/>
            <person name="de Jong P."/>
            <person name="Grimwood J."/>
            <person name="Chapman J.A."/>
            <person name="Shapiro H."/>
            <person name="Aerts A."/>
            <person name="Otillar R.P."/>
            <person name="Terry A.Y."/>
            <person name="Boore J.L."/>
            <person name="Grigoriev I.V."/>
            <person name="Lindberg D.R."/>
            <person name="Seaver E.C."/>
            <person name="Weisblat D.A."/>
            <person name="Putnam N.H."/>
            <person name="Rokhsar D.S."/>
        </authorList>
    </citation>
    <scope>NUCLEOTIDE SEQUENCE</scope>
    <source>
        <strain evidence="4 6">I ESC-2004</strain>
    </source>
</reference>
<dbReference type="GO" id="GO:0051059">
    <property type="term" value="F:NF-kappaB binding"/>
    <property type="evidence" value="ECO:0007669"/>
    <property type="project" value="TreeGrafter"/>
</dbReference>
<dbReference type="PROSITE" id="PS50297">
    <property type="entry name" value="ANK_REP_REGION"/>
    <property type="match status" value="1"/>
</dbReference>
<reference evidence="5" key="3">
    <citation type="submission" date="2015-06" db="UniProtKB">
        <authorList>
            <consortium name="EnsemblMetazoa"/>
        </authorList>
    </citation>
    <scope>IDENTIFICATION</scope>
</reference>
<dbReference type="OrthoDB" id="20727at2759"/>
<dbReference type="SUPFAM" id="SSF48403">
    <property type="entry name" value="Ankyrin repeat"/>
    <property type="match status" value="1"/>
</dbReference>
<evidence type="ECO:0000313" key="6">
    <source>
        <dbReference type="Proteomes" id="UP000014760"/>
    </source>
</evidence>
<dbReference type="EnsemblMetazoa" id="CapteT156381">
    <property type="protein sequence ID" value="CapteP156381"/>
    <property type="gene ID" value="CapteG156381"/>
</dbReference>
<organism evidence="4">
    <name type="scientific">Capitella teleta</name>
    <name type="common">Polychaete worm</name>
    <dbReference type="NCBI Taxonomy" id="283909"/>
    <lineage>
        <taxon>Eukaryota</taxon>
        <taxon>Metazoa</taxon>
        <taxon>Spiralia</taxon>
        <taxon>Lophotrochozoa</taxon>
        <taxon>Annelida</taxon>
        <taxon>Polychaeta</taxon>
        <taxon>Sedentaria</taxon>
        <taxon>Scolecida</taxon>
        <taxon>Capitellidae</taxon>
        <taxon>Capitella</taxon>
    </lineage>
</organism>
<sequence length="402" mass="43832">MSSSLRLPTDVETDCAEALPPRVPCLGLEPHKSSDTLRARGQTEVSNFDHPDKFDEVDSLCDSGFVSGGMSLNRDSGLEITDQLENLHISGEVFTDNPAQSGNRDSGFDAVDSGFDMVDEVSSCTSPTEATALKSGPACNKSHTAEENALLHQLFEQDEEGDNHLHMAIIHRNMPMAEAIINICPSQELLNLVNDFRQSALHLAVLTEQPPLVRRLVARGAKLEARDHNGNTPLHLACLHGFEACIEMLTTPLRAEEEEERPGAYCVQPQSIPQDLSIKNYQGEPCLHVCLNAPPANRLRVICYLIRQCGANINSMEGKSGKTLLHEAVSCNDAQLTEFLLRQMHVQVDSRTYGGHTPLKLAKSGGYEDIACKLIVRGADPAALVDLYSDSDDDSMDSAVFG</sequence>
<dbReference type="AlphaFoldDB" id="R7UXF3"/>
<dbReference type="STRING" id="283909.R7UXF3"/>
<evidence type="ECO:0000313" key="5">
    <source>
        <dbReference type="EnsemblMetazoa" id="CapteP156381"/>
    </source>
</evidence>
<dbReference type="HOGENOM" id="CLU_000134_6_1_1"/>
<dbReference type="PANTHER" id="PTHR46680">
    <property type="entry name" value="NF-KAPPA-B INHIBITOR ALPHA"/>
    <property type="match status" value="1"/>
</dbReference>
<proteinExistence type="predicted"/>
<dbReference type="EMBL" id="KB296845">
    <property type="protein sequence ID" value="ELU11258.1"/>
    <property type="molecule type" value="Genomic_DNA"/>
</dbReference>
<feature type="repeat" description="ANK" evidence="3">
    <location>
        <begin position="196"/>
        <end position="228"/>
    </location>
</feature>
<gene>
    <name evidence="4" type="ORF">CAPTEDRAFT_156381</name>
</gene>
<dbReference type="SMART" id="SM00248">
    <property type="entry name" value="ANK"/>
    <property type="match status" value="6"/>
</dbReference>
<dbReference type="InterPro" id="IPR051070">
    <property type="entry name" value="NF-kappa-B_inhibitor"/>
</dbReference>
<dbReference type="InterPro" id="IPR002110">
    <property type="entry name" value="Ankyrin_rpt"/>
</dbReference>
<name>R7UXF3_CAPTE</name>
<dbReference type="PANTHER" id="PTHR46680:SF3">
    <property type="entry name" value="NF-KAPPA-B INHIBITOR CACTUS"/>
    <property type="match status" value="1"/>
</dbReference>
<dbReference type="OMA" id="WLDIQND"/>
<dbReference type="Pfam" id="PF12796">
    <property type="entry name" value="Ank_2"/>
    <property type="match status" value="2"/>
</dbReference>
<dbReference type="GO" id="GO:0005829">
    <property type="term" value="C:cytosol"/>
    <property type="evidence" value="ECO:0007669"/>
    <property type="project" value="TreeGrafter"/>
</dbReference>
<dbReference type="PROSITE" id="PS50088">
    <property type="entry name" value="ANK_REPEAT"/>
    <property type="match status" value="1"/>
</dbReference>
<keyword evidence="6" id="KW-1185">Reference proteome</keyword>
<protein>
    <submittedName>
        <fullName evidence="4 5">Uncharacterized protein</fullName>
    </submittedName>
</protein>
<dbReference type="Proteomes" id="UP000014760">
    <property type="component" value="Unassembled WGS sequence"/>
</dbReference>
<evidence type="ECO:0000256" key="1">
    <source>
        <dbReference type="ARBA" id="ARBA00022737"/>
    </source>
</evidence>
<dbReference type="EMBL" id="AMQN01020205">
    <property type="status" value="NOT_ANNOTATED_CDS"/>
    <property type="molecule type" value="Genomic_DNA"/>
</dbReference>
<evidence type="ECO:0000256" key="3">
    <source>
        <dbReference type="PROSITE-ProRule" id="PRU00023"/>
    </source>
</evidence>